<sequence>MADAPRTAHEGRRPLLLTLAPSHYCERARWALDAQAIVYVEERLAPGTHLLRVKRLGASATSLPLLLLGDGSLCQGSDRILDWTGLPGGDPEIERRLEQKTAPLIRQCLYAGLLPDPRSGIRDVLLRGTRKRDATIGWLTWPLLRRIMAAGMNARPHLLPDLIAQVDSEFDWFDRVLAERGDYLVGRKFGRADLTAASLLAPVAVPQVEPVKSLSAGIRWPRSLAPFLAKWSDRPTLKWVRHVYEAHRAPL</sequence>
<reference evidence="2 3" key="1">
    <citation type="submission" date="2013-09" db="EMBL/GenBank/DDBJ databases">
        <title>Whole genome shotgun sequence of Novosphingobium tardaugens NBRC 16725.</title>
        <authorList>
            <person name="Isaki S."/>
            <person name="Hosoyama A."/>
            <person name="Tsuchikane K."/>
            <person name="Katsumata H."/>
            <person name="Ando Y."/>
            <person name="Yamazaki S."/>
            <person name="Fujita N."/>
        </authorList>
    </citation>
    <scope>NUCLEOTIDE SEQUENCE [LARGE SCALE GENOMIC DNA]</scope>
    <source>
        <strain evidence="2 3">NBRC 16725</strain>
    </source>
</reference>
<dbReference type="InterPro" id="IPR004045">
    <property type="entry name" value="Glutathione_S-Trfase_N"/>
</dbReference>
<accession>U2YMB9</accession>
<protein>
    <recommendedName>
        <fullName evidence="1">GST N-terminal domain-containing protein</fullName>
    </recommendedName>
</protein>
<keyword evidence="3" id="KW-1185">Reference proteome</keyword>
<dbReference type="AlphaFoldDB" id="U2YMB9"/>
<dbReference type="EMBL" id="BASZ01000006">
    <property type="protein sequence ID" value="GAD49627.1"/>
    <property type="molecule type" value="Genomic_DNA"/>
</dbReference>
<organism evidence="2 3">
    <name type="scientific">Caenibius tardaugens NBRC 16725</name>
    <dbReference type="NCBI Taxonomy" id="1219035"/>
    <lineage>
        <taxon>Bacteria</taxon>
        <taxon>Pseudomonadati</taxon>
        <taxon>Pseudomonadota</taxon>
        <taxon>Alphaproteobacteria</taxon>
        <taxon>Sphingomonadales</taxon>
        <taxon>Erythrobacteraceae</taxon>
        <taxon>Caenibius</taxon>
    </lineage>
</organism>
<evidence type="ECO:0000313" key="3">
    <source>
        <dbReference type="Proteomes" id="UP000016568"/>
    </source>
</evidence>
<dbReference type="RefSeq" id="WP_021690532.1">
    <property type="nucleotide sequence ID" value="NZ_BASZ01000006.1"/>
</dbReference>
<gene>
    <name evidence="2" type="ORF">NT2_06_00660</name>
</gene>
<dbReference type="SUPFAM" id="SSF47616">
    <property type="entry name" value="GST C-terminal domain-like"/>
    <property type="match status" value="1"/>
</dbReference>
<comment type="caution">
    <text evidence="2">The sequence shown here is derived from an EMBL/GenBank/DDBJ whole genome shotgun (WGS) entry which is preliminary data.</text>
</comment>
<proteinExistence type="predicted"/>
<feature type="domain" description="GST N-terminal" evidence="1">
    <location>
        <begin position="21"/>
        <end position="83"/>
    </location>
</feature>
<dbReference type="Pfam" id="PF13417">
    <property type="entry name" value="GST_N_3"/>
    <property type="match status" value="1"/>
</dbReference>
<dbReference type="InterPro" id="IPR036282">
    <property type="entry name" value="Glutathione-S-Trfase_C_sf"/>
</dbReference>
<name>U2YMB9_9SPHN</name>
<evidence type="ECO:0000313" key="2">
    <source>
        <dbReference type="EMBL" id="GAD49627.1"/>
    </source>
</evidence>
<dbReference type="Proteomes" id="UP000016568">
    <property type="component" value="Unassembled WGS sequence"/>
</dbReference>
<evidence type="ECO:0000259" key="1">
    <source>
        <dbReference type="Pfam" id="PF13417"/>
    </source>
</evidence>
<dbReference type="eggNOG" id="COG0625">
    <property type="taxonomic scope" value="Bacteria"/>
</dbReference>